<sequence length="132" mass="14577">MSENRSGLAVGVTVFAATLMIMIGFLHAMQGLVALFNDTFYVVREDWIFSFDVTTWGWVHLLLGILVAVAGFFLFSGAVWARTVGVVLAVVSVVANFVWLPYYPVWALVIIALDVFVIWALTVHGRDIVAQV</sequence>
<evidence type="ECO:0000256" key="1">
    <source>
        <dbReference type="SAM" id="Phobius"/>
    </source>
</evidence>
<feature type="domain" description="DUF7144" evidence="2">
    <location>
        <begin position="13"/>
        <end position="126"/>
    </location>
</feature>
<keyword evidence="1" id="KW-0812">Transmembrane</keyword>
<dbReference type="RefSeq" id="WP_203751679.1">
    <property type="nucleotide sequence ID" value="NZ_BONK01000005.1"/>
</dbReference>
<evidence type="ECO:0000313" key="4">
    <source>
        <dbReference type="Proteomes" id="UP000632740"/>
    </source>
</evidence>
<dbReference type="EMBL" id="BONK01000005">
    <property type="protein sequence ID" value="GIG21085.1"/>
    <property type="molecule type" value="Genomic_DNA"/>
</dbReference>
<feature type="transmembrane region" description="Helical" evidence="1">
    <location>
        <begin position="7"/>
        <end position="36"/>
    </location>
</feature>
<feature type="transmembrane region" description="Helical" evidence="1">
    <location>
        <begin position="56"/>
        <end position="75"/>
    </location>
</feature>
<feature type="transmembrane region" description="Helical" evidence="1">
    <location>
        <begin position="105"/>
        <end position="123"/>
    </location>
</feature>
<protein>
    <recommendedName>
        <fullName evidence="2">DUF7144 domain-containing protein</fullName>
    </recommendedName>
</protein>
<feature type="transmembrane region" description="Helical" evidence="1">
    <location>
        <begin position="80"/>
        <end position="99"/>
    </location>
</feature>
<keyword evidence="4" id="KW-1185">Reference proteome</keyword>
<accession>A0A919P1T8</accession>
<keyword evidence="1" id="KW-0472">Membrane</keyword>
<dbReference type="Proteomes" id="UP000632740">
    <property type="component" value="Unassembled WGS sequence"/>
</dbReference>
<evidence type="ECO:0000259" key="2">
    <source>
        <dbReference type="Pfam" id="PF23636"/>
    </source>
</evidence>
<comment type="caution">
    <text evidence="3">The sequence shown here is derived from an EMBL/GenBank/DDBJ whole genome shotgun (WGS) entry which is preliminary data.</text>
</comment>
<evidence type="ECO:0000313" key="3">
    <source>
        <dbReference type="EMBL" id="GIG21085.1"/>
    </source>
</evidence>
<keyword evidence="1" id="KW-1133">Transmembrane helix</keyword>
<organism evidence="3 4">
    <name type="scientific">Cellulomonas chitinilytica</name>
    <dbReference type="NCBI Taxonomy" id="398759"/>
    <lineage>
        <taxon>Bacteria</taxon>
        <taxon>Bacillati</taxon>
        <taxon>Actinomycetota</taxon>
        <taxon>Actinomycetes</taxon>
        <taxon>Micrococcales</taxon>
        <taxon>Cellulomonadaceae</taxon>
        <taxon>Cellulomonas</taxon>
    </lineage>
</organism>
<dbReference type="InterPro" id="IPR055568">
    <property type="entry name" value="DUF7144"/>
</dbReference>
<reference evidence="3" key="1">
    <citation type="submission" date="2021-01" db="EMBL/GenBank/DDBJ databases">
        <title>Whole genome shotgun sequence of Cellulomonas chitinilytica NBRC 110799.</title>
        <authorList>
            <person name="Komaki H."/>
            <person name="Tamura T."/>
        </authorList>
    </citation>
    <scope>NUCLEOTIDE SEQUENCE</scope>
    <source>
        <strain evidence="3">NBRC 110799</strain>
    </source>
</reference>
<name>A0A919P1T8_9CELL</name>
<dbReference type="AlphaFoldDB" id="A0A919P1T8"/>
<gene>
    <name evidence="3" type="ORF">Cch01nite_18090</name>
</gene>
<proteinExistence type="predicted"/>
<dbReference type="Pfam" id="PF23636">
    <property type="entry name" value="DUF7144"/>
    <property type="match status" value="1"/>
</dbReference>